<feature type="domain" description="GP-PDE" evidence="1">
    <location>
        <begin position="16"/>
        <end position="251"/>
    </location>
</feature>
<dbReference type="AlphaFoldDB" id="A0A8J7P692"/>
<evidence type="ECO:0000259" key="1">
    <source>
        <dbReference type="PROSITE" id="PS51704"/>
    </source>
</evidence>
<name>A0A8J7P692_9BACT</name>
<reference evidence="2" key="1">
    <citation type="submission" date="2021-02" db="EMBL/GenBank/DDBJ databases">
        <title>Genome-Resolved Metagenomics of a Microbial Community Performing Photosynthetic Biological Nutrient Removal.</title>
        <authorList>
            <person name="Mcdaniel E.A."/>
        </authorList>
    </citation>
    <scope>NUCLEOTIDE SEQUENCE</scope>
    <source>
        <strain evidence="2">UWPOB_OBS1</strain>
    </source>
</reference>
<dbReference type="PROSITE" id="PS51704">
    <property type="entry name" value="GP_PDE"/>
    <property type="match status" value="1"/>
</dbReference>
<dbReference type="InterPro" id="IPR030395">
    <property type="entry name" value="GP_PDE_dom"/>
</dbReference>
<gene>
    <name evidence="2" type="ORF">J0M35_00360</name>
</gene>
<dbReference type="Pfam" id="PF03009">
    <property type="entry name" value="GDPD"/>
    <property type="match status" value="1"/>
</dbReference>
<comment type="caution">
    <text evidence="2">The sequence shown here is derived from an EMBL/GenBank/DDBJ whole genome shotgun (WGS) entry which is preliminary data.</text>
</comment>
<evidence type="ECO:0000313" key="3">
    <source>
        <dbReference type="Proteomes" id="UP000664277"/>
    </source>
</evidence>
<dbReference type="InterPro" id="IPR017946">
    <property type="entry name" value="PLC-like_Pdiesterase_TIM-brl"/>
</dbReference>
<proteinExistence type="predicted"/>
<dbReference type="GO" id="GO:0006629">
    <property type="term" value="P:lipid metabolic process"/>
    <property type="evidence" value="ECO:0007669"/>
    <property type="project" value="InterPro"/>
</dbReference>
<dbReference type="PANTHER" id="PTHR46211:SF14">
    <property type="entry name" value="GLYCEROPHOSPHODIESTER PHOSPHODIESTERASE"/>
    <property type="match status" value="1"/>
</dbReference>
<dbReference type="Proteomes" id="UP000664277">
    <property type="component" value="Unassembled WGS sequence"/>
</dbReference>
<dbReference type="Gene3D" id="3.20.20.190">
    <property type="entry name" value="Phosphatidylinositol (PI) phosphodiesterase"/>
    <property type="match status" value="1"/>
</dbReference>
<sequence length="257" mass="28521">MTRSLSAKEHPMARKVKVIAHRGGREWAPENTMAAFRQALDLKVDGIELDVQRCATGELVVFHDDDVGRTTNGVGLVADISLGELRRLDAGSWFDKAFRGEQVPTLQEVLELVDGKCMLNIEIKNTPVSYENIEEDVVALLADYAHKESIIISSFDHYVLARLADIAPEYKLAVLNDAVVLDLPAYLARLGALYYHPGFDSCRADVVEECHKNGIQVNSWTINGRKNWSRSLDLALDGIVTDDPEDLMVYLGRAVAV</sequence>
<protein>
    <submittedName>
        <fullName evidence="2">Glycerophosphodiester phosphodiesterase</fullName>
    </submittedName>
</protein>
<dbReference type="GO" id="GO:0008081">
    <property type="term" value="F:phosphoric diester hydrolase activity"/>
    <property type="evidence" value="ECO:0007669"/>
    <property type="project" value="InterPro"/>
</dbReference>
<dbReference type="SUPFAM" id="SSF51695">
    <property type="entry name" value="PLC-like phosphodiesterases"/>
    <property type="match status" value="1"/>
</dbReference>
<organism evidence="2 3">
    <name type="scientific">Candidatus Obscuribacter phosphatis</name>
    <dbReference type="NCBI Taxonomy" id="1906157"/>
    <lineage>
        <taxon>Bacteria</taxon>
        <taxon>Bacillati</taxon>
        <taxon>Candidatus Melainabacteria</taxon>
        <taxon>Candidatus Obscuribacterales</taxon>
        <taxon>Candidatus Obscuribacteraceae</taxon>
        <taxon>Candidatus Obscuribacter</taxon>
    </lineage>
</organism>
<evidence type="ECO:0000313" key="2">
    <source>
        <dbReference type="EMBL" id="MBN8658784.1"/>
    </source>
</evidence>
<dbReference type="PANTHER" id="PTHR46211">
    <property type="entry name" value="GLYCEROPHOSPHORYL DIESTER PHOSPHODIESTERASE"/>
    <property type="match status" value="1"/>
</dbReference>
<dbReference type="CDD" id="cd08563">
    <property type="entry name" value="GDPD_TtGDE_like"/>
    <property type="match status" value="1"/>
</dbReference>
<accession>A0A8J7P692</accession>
<dbReference type="EMBL" id="JAFLCK010000001">
    <property type="protein sequence ID" value="MBN8658784.1"/>
    <property type="molecule type" value="Genomic_DNA"/>
</dbReference>